<dbReference type="Proteomes" id="UP000243140">
    <property type="component" value="Unassembled WGS sequence"/>
</dbReference>
<dbReference type="InterPro" id="IPR001296">
    <property type="entry name" value="Glyco_trans_1"/>
</dbReference>
<evidence type="ECO:0000259" key="4">
    <source>
        <dbReference type="Pfam" id="PF13439"/>
    </source>
</evidence>
<evidence type="ECO:0000256" key="2">
    <source>
        <dbReference type="ARBA" id="ARBA00022679"/>
    </source>
</evidence>
<dbReference type="RefSeq" id="WP_083011902.1">
    <property type="nucleotide sequence ID" value="NZ_CP060015.1"/>
</dbReference>
<evidence type="ECO:0000313" key="6">
    <source>
        <dbReference type="Proteomes" id="UP000243140"/>
    </source>
</evidence>
<dbReference type="PANTHER" id="PTHR45947">
    <property type="entry name" value="SULFOQUINOVOSYL TRANSFERASE SQD2"/>
    <property type="match status" value="1"/>
</dbReference>
<dbReference type="PANTHER" id="PTHR45947:SF3">
    <property type="entry name" value="SULFOQUINOVOSYL TRANSFERASE SQD2"/>
    <property type="match status" value="1"/>
</dbReference>
<feature type="domain" description="Glycosyltransferase subfamily 4-like N-terminal" evidence="4">
    <location>
        <begin position="14"/>
        <end position="182"/>
    </location>
</feature>
<keyword evidence="2" id="KW-0808">Transferase</keyword>
<feature type="domain" description="Glycosyl transferase family 1" evidence="3">
    <location>
        <begin position="199"/>
        <end position="337"/>
    </location>
</feature>
<accession>A0ABX3SLU8</accession>
<evidence type="ECO:0000256" key="1">
    <source>
        <dbReference type="ARBA" id="ARBA00022676"/>
    </source>
</evidence>
<dbReference type="Pfam" id="PF00534">
    <property type="entry name" value="Glycos_transf_1"/>
    <property type="match status" value="1"/>
</dbReference>
<keyword evidence="1" id="KW-0328">Glycosyltransferase</keyword>
<proteinExistence type="predicted"/>
<comment type="caution">
    <text evidence="5">The sequence shown here is derived from an EMBL/GenBank/DDBJ whole genome shotgun (WGS) entry which is preliminary data.</text>
</comment>
<protein>
    <submittedName>
        <fullName evidence="5">Alpha-mannosyltransferase</fullName>
    </submittedName>
</protein>
<dbReference type="Gene3D" id="3.40.50.2000">
    <property type="entry name" value="Glycogen Phosphorylase B"/>
    <property type="match status" value="2"/>
</dbReference>
<gene>
    <name evidence="5" type="ORF">BST29_20535</name>
</gene>
<sequence>MRVAIVAESFLPNVNGVSNSVLRVLEHLRRTGHEALVIAPDNPPGEPRADRIHDGIRVHRVPSRMFPKVTTLPLGLPMPRMVSVLRGFDPHVVHLASPALLGYGGLKAARWLGAPTVAVYQTDVPGFAASYGIPMTSRAAWAWFRHLHSLADRTLAPSSVTMESLVAHGFPRVHRWARGVDVLRFAPSLRDEALRRRWSPDGKPIVGFVGRLAPEKHVERLTTLASDDSVQLVIVGDGVDRNKLRSSMPTAVFTGALYGDELAAAYASMDVFVHPGEHETFCQVVQEALASGLPVIAPDAGGPRDLVAPCRTGLLLPVKEFQARLPAAVAHLIQERPRYAPAARRSVLGRSWPVICDELLGHYLAVQSPYARTAARMSLRRYAQGE</sequence>
<reference evidence="5 6" key="1">
    <citation type="submission" date="2017-02" db="EMBL/GenBank/DDBJ databases">
        <title>The new phylogeny of genus Mycobacterium.</title>
        <authorList>
            <person name="Tortoli E."/>
            <person name="Trovato A."/>
            <person name="Cirillo D.M."/>
        </authorList>
    </citation>
    <scope>NUCLEOTIDE SEQUENCE [LARGE SCALE GENOMIC DNA]</scope>
    <source>
        <strain evidence="5 6">IP1130001</strain>
    </source>
</reference>
<dbReference type="CDD" id="cd03814">
    <property type="entry name" value="GT4-like"/>
    <property type="match status" value="1"/>
</dbReference>
<keyword evidence="6" id="KW-1185">Reference proteome</keyword>
<dbReference type="SUPFAM" id="SSF53756">
    <property type="entry name" value="UDP-Glycosyltransferase/glycogen phosphorylase"/>
    <property type="match status" value="1"/>
</dbReference>
<name>A0ABX3SLU8_MYCMA</name>
<dbReference type="InterPro" id="IPR050194">
    <property type="entry name" value="Glycosyltransferase_grp1"/>
</dbReference>
<dbReference type="EMBL" id="MVHV01000026">
    <property type="protein sequence ID" value="ORA78770.1"/>
    <property type="molecule type" value="Genomic_DNA"/>
</dbReference>
<organism evidence="5 6">
    <name type="scientific">Mycobacterium malmoense</name>
    <dbReference type="NCBI Taxonomy" id="1780"/>
    <lineage>
        <taxon>Bacteria</taxon>
        <taxon>Bacillati</taxon>
        <taxon>Actinomycetota</taxon>
        <taxon>Actinomycetes</taxon>
        <taxon>Mycobacteriales</taxon>
        <taxon>Mycobacteriaceae</taxon>
        <taxon>Mycobacterium</taxon>
    </lineage>
</organism>
<dbReference type="Pfam" id="PF13439">
    <property type="entry name" value="Glyco_transf_4"/>
    <property type="match status" value="1"/>
</dbReference>
<evidence type="ECO:0000259" key="3">
    <source>
        <dbReference type="Pfam" id="PF00534"/>
    </source>
</evidence>
<dbReference type="InterPro" id="IPR028098">
    <property type="entry name" value="Glyco_trans_4-like_N"/>
</dbReference>
<evidence type="ECO:0000313" key="5">
    <source>
        <dbReference type="EMBL" id="ORA78770.1"/>
    </source>
</evidence>